<evidence type="ECO:0000313" key="2">
    <source>
        <dbReference type="EMBL" id="CAF1669600.1"/>
    </source>
</evidence>
<keyword evidence="1" id="KW-0560">Oxidoreductase</keyword>
<accession>A0A816G300</accession>
<comment type="caution">
    <text evidence="2">The sequence shown here is derived from an EMBL/GenBank/DDBJ whole genome shotgun (WGS) entry which is preliminary data.</text>
</comment>
<dbReference type="PANTHER" id="PTHR43157">
    <property type="entry name" value="PHOSPHATIDYLINOSITOL-GLYCAN BIOSYNTHESIS CLASS F PROTEIN-RELATED"/>
    <property type="match status" value="1"/>
</dbReference>
<gene>
    <name evidence="3" type="ORF">GIL414_LOCUS18186</name>
    <name evidence="2" type="ORF">KQP761_LOCUS33979</name>
</gene>
<dbReference type="OrthoDB" id="191139at2759"/>
<protein>
    <submittedName>
        <fullName evidence="2">Uncharacterized protein</fullName>
    </submittedName>
</protein>
<dbReference type="Pfam" id="PF00106">
    <property type="entry name" value="adh_short"/>
    <property type="match status" value="1"/>
</dbReference>
<dbReference type="InterPro" id="IPR036291">
    <property type="entry name" value="NAD(P)-bd_dom_sf"/>
</dbReference>
<dbReference type="PRINTS" id="PR00081">
    <property type="entry name" value="GDHRDH"/>
</dbReference>
<evidence type="ECO:0000313" key="3">
    <source>
        <dbReference type="EMBL" id="CAF4123978.1"/>
    </source>
</evidence>
<evidence type="ECO:0000313" key="4">
    <source>
        <dbReference type="Proteomes" id="UP000663834"/>
    </source>
</evidence>
<dbReference type="Proteomes" id="UP000681720">
    <property type="component" value="Unassembled WGS sequence"/>
</dbReference>
<name>A0A816G300_9BILA</name>
<dbReference type="SUPFAM" id="SSF51735">
    <property type="entry name" value="NAD(P)-binding Rossmann-fold domains"/>
    <property type="match status" value="1"/>
</dbReference>
<dbReference type="Gene3D" id="3.40.50.720">
    <property type="entry name" value="NAD(P)-binding Rossmann-like Domain"/>
    <property type="match status" value="1"/>
</dbReference>
<sequence length="314" mass="34614">IVMATGLYNKLWANRQPGLSQQLISGKTVLITGGNSGIGYETAKELLQRGARVIIACRNLSKGREASDNLVIETGCDKKNIELMECDLCSLDSVRNFAKIYDENEERLDILICNAGLGWSSQTLTDDGFNTVIQANYLGHFLLTNLLLQKLKQCRPSRIINVSSDLHKHVKTIDWSDALIQNQSSRWTGAYPSSNLFKILMAFKLKQDLLAEGVDIFALTPGWVSSSIQDPTAEALGWFGRIFYTPFIGLLKYAFAKTPADGACTVVYCAVEPSLEKTEDLYFENCTVGKPSSLAVDQSSADQLYKISCESVGL</sequence>
<dbReference type="AlphaFoldDB" id="A0A816G300"/>
<feature type="non-terminal residue" evidence="2">
    <location>
        <position position="1"/>
    </location>
</feature>
<evidence type="ECO:0000256" key="1">
    <source>
        <dbReference type="ARBA" id="ARBA00023002"/>
    </source>
</evidence>
<dbReference type="PANTHER" id="PTHR43157:SF31">
    <property type="entry name" value="PHOSPHATIDYLINOSITOL-GLYCAN BIOSYNTHESIS CLASS F PROTEIN"/>
    <property type="match status" value="1"/>
</dbReference>
<dbReference type="Proteomes" id="UP000663834">
    <property type="component" value="Unassembled WGS sequence"/>
</dbReference>
<dbReference type="GO" id="GO:0016491">
    <property type="term" value="F:oxidoreductase activity"/>
    <property type="evidence" value="ECO:0007669"/>
    <property type="project" value="UniProtKB-KW"/>
</dbReference>
<reference evidence="2" key="1">
    <citation type="submission" date="2021-02" db="EMBL/GenBank/DDBJ databases">
        <authorList>
            <person name="Nowell W R."/>
        </authorList>
    </citation>
    <scope>NUCLEOTIDE SEQUENCE</scope>
</reference>
<dbReference type="EMBL" id="CAJOBJ010008888">
    <property type="protein sequence ID" value="CAF4123978.1"/>
    <property type="molecule type" value="Genomic_DNA"/>
</dbReference>
<organism evidence="2 4">
    <name type="scientific">Rotaria magnacalcarata</name>
    <dbReference type="NCBI Taxonomy" id="392030"/>
    <lineage>
        <taxon>Eukaryota</taxon>
        <taxon>Metazoa</taxon>
        <taxon>Spiralia</taxon>
        <taxon>Gnathifera</taxon>
        <taxon>Rotifera</taxon>
        <taxon>Eurotatoria</taxon>
        <taxon>Bdelloidea</taxon>
        <taxon>Philodinida</taxon>
        <taxon>Philodinidae</taxon>
        <taxon>Rotaria</taxon>
    </lineage>
</organism>
<dbReference type="EMBL" id="CAJNOW010018939">
    <property type="protein sequence ID" value="CAF1669600.1"/>
    <property type="molecule type" value="Genomic_DNA"/>
</dbReference>
<dbReference type="InterPro" id="IPR002347">
    <property type="entry name" value="SDR_fam"/>
</dbReference>
<proteinExistence type="predicted"/>